<comment type="caution">
    <text evidence="1">The sequence shown here is derived from an EMBL/GenBank/DDBJ whole genome shotgun (WGS) entry which is preliminary data.</text>
</comment>
<organism evidence="1 2">
    <name type="scientific">Helicobacter saguini</name>
    <dbReference type="NCBI Taxonomy" id="1548018"/>
    <lineage>
        <taxon>Bacteria</taxon>
        <taxon>Pseudomonadati</taxon>
        <taxon>Campylobacterota</taxon>
        <taxon>Epsilonproteobacteria</taxon>
        <taxon>Campylobacterales</taxon>
        <taxon>Helicobacteraceae</taxon>
        <taxon>Helicobacter</taxon>
    </lineage>
</organism>
<dbReference type="SUPFAM" id="SSF53335">
    <property type="entry name" value="S-adenosyl-L-methionine-dependent methyltransferases"/>
    <property type="match status" value="1"/>
</dbReference>
<evidence type="ECO:0000313" key="2">
    <source>
        <dbReference type="Proteomes" id="UP000477070"/>
    </source>
</evidence>
<dbReference type="Proteomes" id="UP000477070">
    <property type="component" value="Unassembled WGS sequence"/>
</dbReference>
<accession>A0A6L7DFE0</accession>
<reference evidence="1 2" key="1">
    <citation type="submission" date="2019-12" db="EMBL/GenBank/DDBJ databases">
        <title>Multi-Generational Helicobacter saguini Isolates.</title>
        <authorList>
            <person name="Mannion A."/>
            <person name="Shen Z."/>
            <person name="Fox J.G."/>
        </authorList>
    </citation>
    <scope>NUCLEOTIDE SEQUENCE [LARGE SCALE GENOMIC DNA]</scope>
    <source>
        <strain evidence="2">16-048 (F4)</strain>
    </source>
</reference>
<dbReference type="Pfam" id="PF13489">
    <property type="entry name" value="Methyltransf_23"/>
    <property type="match status" value="1"/>
</dbReference>
<dbReference type="GO" id="GO:0008168">
    <property type="term" value="F:methyltransferase activity"/>
    <property type="evidence" value="ECO:0007669"/>
    <property type="project" value="UniProtKB-KW"/>
</dbReference>
<keyword evidence="1" id="KW-0489">Methyltransferase</keyword>
<sequence length="308" mass="35059">MIAKYGKKFDNKAIKRTPKWLQDSMKNSKKIAKSFANKERKNLTKCPMCESNKARFYVNIYDFKYVECQNCQNIYLQNPILNTSELYTNDGKDSHYSGVYLSDSIFFNRVKNIIFPKIKFIDSVVKAESALLQSKAEKFLESKMWLDIGSGGGDCLYCAKSLGYKISGFESDLQALNFSNAKLDSKNIESNPVKQGFLDIFNCDKDLLDSIQKADVVSFFNVLEHLDYPRQTIEFFAKNMKKDSFLVLEVPKHKSLASFANLNAPNRVYRHFIAPFHLNIFSLKSLEIAYSNNADFMDDNAAVATGGG</sequence>
<dbReference type="Gene3D" id="3.40.50.150">
    <property type="entry name" value="Vaccinia Virus protein VP39"/>
    <property type="match status" value="1"/>
</dbReference>
<dbReference type="GO" id="GO:0032259">
    <property type="term" value="P:methylation"/>
    <property type="evidence" value="ECO:0007669"/>
    <property type="project" value="UniProtKB-KW"/>
</dbReference>
<proteinExistence type="predicted"/>
<dbReference type="RefSeq" id="WP_118949293.1">
    <property type="nucleotide sequence ID" value="NZ_QBIU01000001.1"/>
</dbReference>
<dbReference type="AlphaFoldDB" id="A0A6L7DFE0"/>
<keyword evidence="1" id="KW-0808">Transferase</keyword>
<name>A0A6L7DFE0_9HELI</name>
<evidence type="ECO:0000313" key="1">
    <source>
        <dbReference type="EMBL" id="MWV69945.1"/>
    </source>
</evidence>
<dbReference type="EMBL" id="QBIU01000001">
    <property type="protein sequence ID" value="MWV69945.1"/>
    <property type="molecule type" value="Genomic_DNA"/>
</dbReference>
<gene>
    <name evidence="1" type="ORF">DCO61_08015</name>
</gene>
<protein>
    <submittedName>
        <fullName evidence="1">Methyltransferase domain-containing protein</fullName>
    </submittedName>
</protein>
<dbReference type="InterPro" id="IPR029063">
    <property type="entry name" value="SAM-dependent_MTases_sf"/>
</dbReference>